<protein>
    <submittedName>
        <fullName evidence="7">Small-conductance mechanosensitive channel</fullName>
    </submittedName>
</protein>
<evidence type="ECO:0000256" key="3">
    <source>
        <dbReference type="ARBA" id="ARBA00022989"/>
    </source>
</evidence>
<feature type="transmembrane region" description="Helical" evidence="5">
    <location>
        <begin position="114"/>
        <end position="132"/>
    </location>
</feature>
<evidence type="ECO:0000256" key="2">
    <source>
        <dbReference type="ARBA" id="ARBA00022692"/>
    </source>
</evidence>
<dbReference type="Proteomes" id="UP000295197">
    <property type="component" value="Unassembled WGS sequence"/>
</dbReference>
<dbReference type="PANTHER" id="PTHR30566">
    <property type="entry name" value="YNAI-RELATED MECHANOSENSITIVE ION CHANNEL"/>
    <property type="match status" value="1"/>
</dbReference>
<accession>A0A4R3VTD2</accession>
<evidence type="ECO:0000256" key="4">
    <source>
        <dbReference type="ARBA" id="ARBA00023136"/>
    </source>
</evidence>
<proteinExistence type="predicted"/>
<dbReference type="SUPFAM" id="SSF50182">
    <property type="entry name" value="Sm-like ribonucleoproteins"/>
    <property type="match status" value="1"/>
</dbReference>
<feature type="transmembrane region" description="Helical" evidence="5">
    <location>
        <begin position="12"/>
        <end position="31"/>
    </location>
</feature>
<comment type="caution">
    <text evidence="7">The sequence shown here is derived from an EMBL/GenBank/DDBJ whole genome shotgun (WGS) entry which is preliminary data.</text>
</comment>
<dbReference type="RefSeq" id="WP_132777604.1">
    <property type="nucleotide sequence ID" value="NZ_SMBZ01000018.1"/>
</dbReference>
<evidence type="ECO:0000256" key="5">
    <source>
        <dbReference type="SAM" id="Phobius"/>
    </source>
</evidence>
<dbReference type="Pfam" id="PF00924">
    <property type="entry name" value="MS_channel_2nd"/>
    <property type="match status" value="1"/>
</dbReference>
<reference evidence="7 8" key="1">
    <citation type="submission" date="2019-03" db="EMBL/GenBank/DDBJ databases">
        <title>Genomic Encyclopedia of Type Strains, Phase IV (KMG-IV): sequencing the most valuable type-strain genomes for metagenomic binning, comparative biology and taxonomic classification.</title>
        <authorList>
            <person name="Goeker M."/>
        </authorList>
    </citation>
    <scope>NUCLEOTIDE SEQUENCE [LARGE SCALE GENOMIC DNA]</scope>
    <source>
        <strain evidence="7 8">DSM 22362</strain>
    </source>
</reference>
<evidence type="ECO:0000313" key="8">
    <source>
        <dbReference type="Proteomes" id="UP000295197"/>
    </source>
</evidence>
<comment type="subcellular location">
    <subcellularLocation>
        <location evidence="1">Membrane</location>
    </subcellularLocation>
</comment>
<name>A0A4R3VTD2_9SPHI</name>
<dbReference type="OrthoDB" id="1522493at2"/>
<dbReference type="PANTHER" id="PTHR30566:SF25">
    <property type="entry name" value="INNER MEMBRANE PROTEIN"/>
    <property type="match status" value="1"/>
</dbReference>
<dbReference type="InterPro" id="IPR023408">
    <property type="entry name" value="MscS_beta-dom_sf"/>
</dbReference>
<dbReference type="EMBL" id="SMBZ01000018">
    <property type="protein sequence ID" value="TCV14029.1"/>
    <property type="molecule type" value="Genomic_DNA"/>
</dbReference>
<dbReference type="InterPro" id="IPR010920">
    <property type="entry name" value="LSM_dom_sf"/>
</dbReference>
<sequence>MQQEHSRKVKIPFVFILKIIGVIISLSVVFMFPRTSDNEVIYQALKGINSFLIPSIVLSVIRVLIISVYNARHANRDVRGNFVLGINRLTAIINTILFVIAAMVTFGINPIDFLTSLTFVAMAIAVLFRDYITNLLSGLFIMFSEQLSVGDRIKVGEHQGRIIDVTFANILLQNEEDDIVMVPNNQVFTHPMVNLSAHRSNLFTVKFELPLNLAIDIKTLEQAVQDTIRNHPNLDTENIPNLMVEEIGKDFVRYKIELYAVSSSNKLHRALENEVLREILIFEHDRTKSSAP</sequence>
<gene>
    <name evidence="7" type="ORF">EDC17_101846</name>
</gene>
<keyword evidence="4 5" id="KW-0472">Membrane</keyword>
<dbReference type="GO" id="GO:0016020">
    <property type="term" value="C:membrane"/>
    <property type="evidence" value="ECO:0007669"/>
    <property type="project" value="UniProtKB-SubCell"/>
</dbReference>
<dbReference type="AlphaFoldDB" id="A0A4R3VTD2"/>
<dbReference type="GO" id="GO:0008381">
    <property type="term" value="F:mechanosensitive monoatomic ion channel activity"/>
    <property type="evidence" value="ECO:0007669"/>
    <property type="project" value="UniProtKB-ARBA"/>
</dbReference>
<keyword evidence="8" id="KW-1185">Reference proteome</keyword>
<feature type="transmembrane region" description="Helical" evidence="5">
    <location>
        <begin position="51"/>
        <end position="69"/>
    </location>
</feature>
<keyword evidence="2 5" id="KW-0812">Transmembrane</keyword>
<evidence type="ECO:0000259" key="6">
    <source>
        <dbReference type="Pfam" id="PF00924"/>
    </source>
</evidence>
<evidence type="ECO:0000256" key="1">
    <source>
        <dbReference type="ARBA" id="ARBA00004370"/>
    </source>
</evidence>
<feature type="domain" description="Mechanosensitive ion channel MscS" evidence="6">
    <location>
        <begin position="130"/>
        <end position="196"/>
    </location>
</feature>
<keyword evidence="3 5" id="KW-1133">Transmembrane helix</keyword>
<feature type="transmembrane region" description="Helical" evidence="5">
    <location>
        <begin position="89"/>
        <end position="108"/>
    </location>
</feature>
<dbReference type="Gene3D" id="2.30.30.60">
    <property type="match status" value="1"/>
</dbReference>
<evidence type="ECO:0000313" key="7">
    <source>
        <dbReference type="EMBL" id="TCV14029.1"/>
    </source>
</evidence>
<organism evidence="7 8">
    <name type="scientific">Sphingobacterium alimentarium</name>
    <dbReference type="NCBI Taxonomy" id="797292"/>
    <lineage>
        <taxon>Bacteria</taxon>
        <taxon>Pseudomonadati</taxon>
        <taxon>Bacteroidota</taxon>
        <taxon>Sphingobacteriia</taxon>
        <taxon>Sphingobacteriales</taxon>
        <taxon>Sphingobacteriaceae</taxon>
        <taxon>Sphingobacterium</taxon>
    </lineage>
</organism>
<dbReference type="InterPro" id="IPR006685">
    <property type="entry name" value="MscS_channel_2nd"/>
</dbReference>